<dbReference type="AlphaFoldDB" id="A0A0C1VBZ7"/>
<name>A0A0C1VBZ7_9CYAN</name>
<protein>
    <submittedName>
        <fullName evidence="1">DUF1415 family protein</fullName>
    </submittedName>
</protein>
<proteinExistence type="predicted"/>
<dbReference type="EMBL" id="JTHE02000003">
    <property type="protein sequence ID" value="NEV67048.1"/>
    <property type="molecule type" value="Genomic_DNA"/>
</dbReference>
<accession>A0A0C1VBZ7</accession>
<gene>
    <name evidence="1" type="ORF">QQ91_007940</name>
</gene>
<sequence>MSQPNEVVIDAMMAYLREFVEVPHPVFGDLPVCPFARKARLDNTIQFQVYPFTQNEVEPDSQFMELVTDFTRDAGSEILIMIHPRPAGMSLAAMESFVEALNLHLLPLELMAFGGHPEDNFNIQGVYTRRSPYPHLSIQSTPFLNQVTQSLRQTGYYQNWTAADLDVIGFHER</sequence>
<reference evidence="1" key="2">
    <citation type="journal article" date="2015" name="Genome Announc.">
        <title>Draft Genome Sequence of Filamentous Marine Cyanobacterium Lyngbya confervoides Strain BDU141951.</title>
        <authorList>
            <person name="Chandrababunaidu M.M."/>
            <person name="Sen D."/>
            <person name="Tripathy S."/>
        </authorList>
    </citation>
    <scope>NUCLEOTIDE SEQUENCE</scope>
    <source>
        <strain evidence="1">BDU141951</strain>
    </source>
</reference>
<comment type="caution">
    <text evidence="1">The sequence shown here is derived from an EMBL/GenBank/DDBJ whole genome shotgun (WGS) entry which is preliminary data.</text>
</comment>
<reference evidence="1" key="3">
    <citation type="submission" date="2020-02" db="EMBL/GenBank/DDBJ databases">
        <authorList>
            <person name="Sarangi A.N."/>
            <person name="Ghosh S."/>
            <person name="Mukherjee M."/>
            <person name="Tripathy S."/>
        </authorList>
    </citation>
    <scope>NUCLEOTIDE SEQUENCE</scope>
    <source>
        <strain evidence="1">BDU141951</strain>
    </source>
</reference>
<organism evidence="1">
    <name type="scientific">Lyngbya confervoides BDU141951</name>
    <dbReference type="NCBI Taxonomy" id="1574623"/>
    <lineage>
        <taxon>Bacteria</taxon>
        <taxon>Bacillati</taxon>
        <taxon>Cyanobacteriota</taxon>
        <taxon>Cyanophyceae</taxon>
        <taxon>Oscillatoriophycideae</taxon>
        <taxon>Oscillatoriales</taxon>
        <taxon>Microcoleaceae</taxon>
        <taxon>Lyngbya</taxon>
    </lineage>
</organism>
<evidence type="ECO:0000313" key="1">
    <source>
        <dbReference type="EMBL" id="NEV67048.1"/>
    </source>
</evidence>
<reference evidence="1" key="1">
    <citation type="submission" date="2014-11" db="EMBL/GenBank/DDBJ databases">
        <authorList>
            <person name="Malar M.C."/>
            <person name="Sen D."/>
            <person name="Tripathy S."/>
        </authorList>
    </citation>
    <scope>NUCLEOTIDE SEQUENCE</scope>
    <source>
        <strain evidence="1">BDU141951</strain>
    </source>
</reference>